<gene>
    <name evidence="2" type="ORF">ACFQ4A_16135</name>
</gene>
<feature type="transmembrane region" description="Helical" evidence="1">
    <location>
        <begin position="41"/>
        <end position="61"/>
    </location>
</feature>
<keyword evidence="3" id="KW-1185">Reference proteome</keyword>
<dbReference type="EMBL" id="JBHTNH010000029">
    <property type="protein sequence ID" value="MFD1363179.1"/>
    <property type="molecule type" value="Genomic_DNA"/>
</dbReference>
<sequence>MTINDIALFYHNLNRNKIYIGNNSKKCKERRRRIVMSKIKYFKKSILIFVLLVVYLVAMAPMAKEIPEETLESFIHTNVKFLNYVIPILTFIYIIGVSFRRICGNNSNSNKSTEKKKHKLSLVFALLIICFLAPYIFGVLF</sequence>
<dbReference type="Proteomes" id="UP001597178">
    <property type="component" value="Unassembled WGS sequence"/>
</dbReference>
<evidence type="ECO:0008006" key="4">
    <source>
        <dbReference type="Google" id="ProtNLM"/>
    </source>
</evidence>
<proteinExistence type="predicted"/>
<organism evidence="2 3">
    <name type="scientific">Lentibacillus salinarum</name>
    <dbReference type="NCBI Taxonomy" id="446820"/>
    <lineage>
        <taxon>Bacteria</taxon>
        <taxon>Bacillati</taxon>
        <taxon>Bacillota</taxon>
        <taxon>Bacilli</taxon>
        <taxon>Bacillales</taxon>
        <taxon>Bacillaceae</taxon>
        <taxon>Lentibacillus</taxon>
    </lineage>
</organism>
<comment type="caution">
    <text evidence="2">The sequence shown here is derived from an EMBL/GenBank/DDBJ whole genome shotgun (WGS) entry which is preliminary data.</text>
</comment>
<keyword evidence="1" id="KW-0472">Membrane</keyword>
<evidence type="ECO:0000256" key="1">
    <source>
        <dbReference type="SAM" id="Phobius"/>
    </source>
</evidence>
<accession>A0ABW3ZY61</accession>
<reference evidence="3" key="1">
    <citation type="journal article" date="2019" name="Int. J. Syst. Evol. Microbiol.">
        <title>The Global Catalogue of Microorganisms (GCM) 10K type strain sequencing project: providing services to taxonomists for standard genome sequencing and annotation.</title>
        <authorList>
            <consortium name="The Broad Institute Genomics Platform"/>
            <consortium name="The Broad Institute Genome Sequencing Center for Infectious Disease"/>
            <person name="Wu L."/>
            <person name="Ma J."/>
        </authorList>
    </citation>
    <scope>NUCLEOTIDE SEQUENCE [LARGE SCALE GENOMIC DNA]</scope>
    <source>
        <strain evidence="3">CCUG 54822</strain>
    </source>
</reference>
<feature type="transmembrane region" description="Helical" evidence="1">
    <location>
        <begin position="120"/>
        <end position="140"/>
    </location>
</feature>
<keyword evidence="1" id="KW-1133">Transmembrane helix</keyword>
<evidence type="ECO:0000313" key="3">
    <source>
        <dbReference type="Proteomes" id="UP001597178"/>
    </source>
</evidence>
<protein>
    <recommendedName>
        <fullName evidence="4">DUF1648 domain-containing protein</fullName>
    </recommendedName>
</protein>
<keyword evidence="1" id="KW-0812">Transmembrane</keyword>
<feature type="transmembrane region" description="Helical" evidence="1">
    <location>
        <begin position="81"/>
        <end position="99"/>
    </location>
</feature>
<evidence type="ECO:0000313" key="2">
    <source>
        <dbReference type="EMBL" id="MFD1363179.1"/>
    </source>
</evidence>
<name>A0ABW3ZY61_9BACI</name>